<reference evidence="2" key="1">
    <citation type="submission" date="2011-01" db="EMBL/GenBank/DDBJ databases">
        <title>Complete sequence of chromosome of Acidobacterium sp. MP5ACTX9.</title>
        <authorList>
            <consortium name="US DOE Joint Genome Institute"/>
            <person name="Lucas S."/>
            <person name="Copeland A."/>
            <person name="Lapidus A."/>
            <person name="Cheng J.-F."/>
            <person name="Goodwin L."/>
            <person name="Pitluck S."/>
            <person name="Teshima H."/>
            <person name="Detter J.C."/>
            <person name="Han C."/>
            <person name="Tapia R."/>
            <person name="Land M."/>
            <person name="Hauser L."/>
            <person name="Kyrpides N."/>
            <person name="Ivanova N."/>
            <person name="Ovchinnikova G."/>
            <person name="Pagani I."/>
            <person name="Rawat S.R."/>
            <person name="Mannisto M."/>
            <person name="Haggblom M.M."/>
            <person name="Woyke T."/>
        </authorList>
    </citation>
    <scope>NUCLEOTIDE SEQUENCE [LARGE SCALE GENOMIC DNA]</scope>
    <source>
        <strain evidence="2">MP5ACTX9</strain>
    </source>
</reference>
<accession>E8WWL8</accession>
<dbReference type="Gene3D" id="3.30.530.20">
    <property type="match status" value="1"/>
</dbReference>
<gene>
    <name evidence="1" type="ordered locus">AciX9_3763</name>
</gene>
<dbReference type="eggNOG" id="COG4276">
    <property type="taxonomic scope" value="Bacteria"/>
</dbReference>
<dbReference type="AlphaFoldDB" id="E8WWL8"/>
<dbReference type="HOGENOM" id="CLU_112936_0_0_0"/>
<dbReference type="KEGG" id="acm:AciX9_3763"/>
<organism evidence="2">
    <name type="scientific">Granulicella tundricola (strain ATCC BAA-1859 / DSM 23138 / MP5ACTX9)</name>
    <dbReference type="NCBI Taxonomy" id="1198114"/>
    <lineage>
        <taxon>Bacteria</taxon>
        <taxon>Pseudomonadati</taxon>
        <taxon>Acidobacteriota</taxon>
        <taxon>Terriglobia</taxon>
        <taxon>Terriglobales</taxon>
        <taxon>Acidobacteriaceae</taxon>
        <taxon>Granulicella</taxon>
    </lineage>
</organism>
<evidence type="ECO:0008006" key="3">
    <source>
        <dbReference type="Google" id="ProtNLM"/>
    </source>
</evidence>
<dbReference type="PaxDb" id="1198114-AciX9_3763"/>
<name>E8WWL8_GRATM</name>
<keyword evidence="2" id="KW-1185">Reference proteome</keyword>
<dbReference type="InterPro" id="IPR023393">
    <property type="entry name" value="START-like_dom_sf"/>
</dbReference>
<dbReference type="SUPFAM" id="SSF55961">
    <property type="entry name" value="Bet v1-like"/>
    <property type="match status" value="1"/>
</dbReference>
<evidence type="ECO:0000313" key="2">
    <source>
        <dbReference type="Proteomes" id="UP000000343"/>
    </source>
</evidence>
<evidence type="ECO:0000313" key="1">
    <source>
        <dbReference type="EMBL" id="ADW70763.1"/>
    </source>
</evidence>
<dbReference type="Proteomes" id="UP000000343">
    <property type="component" value="Chromosome"/>
</dbReference>
<dbReference type="EMBL" id="CP002480">
    <property type="protein sequence ID" value="ADW70763.1"/>
    <property type="molecule type" value="Genomic_DNA"/>
</dbReference>
<dbReference type="OrthoDB" id="9801773at2"/>
<dbReference type="STRING" id="1198114.AciX9_3763"/>
<dbReference type="RefSeq" id="WP_013582071.1">
    <property type="nucleotide sequence ID" value="NC_015064.1"/>
</dbReference>
<proteinExistence type="predicted"/>
<sequence>MFRLKESVHVNAPMDRCFLLSTSIELVQKTIGLKPVEGKTKGLIVSGDQLIWRGWKFGIPAMHETLITGYDRPAFFQDTMGRGRFSFFQHDHHFAEMNGCTTMWDIVRFSMPLGMPGKLVGKHIVVPHVLKLMLQRFELLKHIAEGSDWERYLVAAPASTESTSGA</sequence>
<protein>
    <recommendedName>
        <fullName evidence="3">Cyclase/dehydrase</fullName>
    </recommendedName>
</protein>